<dbReference type="InterPro" id="IPR006026">
    <property type="entry name" value="Peptidase_Metallo"/>
</dbReference>
<feature type="chain" id="PRO_5042670711" description="Metalloendopeptidase" evidence="2">
    <location>
        <begin position="21"/>
        <end position="309"/>
    </location>
</feature>
<dbReference type="InterPro" id="IPR034035">
    <property type="entry name" value="Astacin-like_dom"/>
</dbReference>
<feature type="active site" evidence="1">
    <location>
        <position position="157"/>
    </location>
</feature>
<evidence type="ECO:0000256" key="3">
    <source>
        <dbReference type="SAM" id="MobiDB-lite"/>
    </source>
</evidence>
<keyword evidence="2" id="KW-0732">Signal</keyword>
<dbReference type="GO" id="GO:0008270">
    <property type="term" value="F:zinc ion binding"/>
    <property type="evidence" value="ECO:0007669"/>
    <property type="project" value="UniProtKB-UniRule"/>
</dbReference>
<dbReference type="PANTHER" id="PTHR10127">
    <property type="entry name" value="DISCOIDIN, CUB, EGF, LAMININ , AND ZINC METALLOPROTEASE DOMAIN CONTAINING"/>
    <property type="match status" value="1"/>
</dbReference>
<keyword evidence="1 2" id="KW-0479">Metal-binding</keyword>
<evidence type="ECO:0000259" key="4">
    <source>
        <dbReference type="PROSITE" id="PS51864"/>
    </source>
</evidence>
<dbReference type="GO" id="GO:0006508">
    <property type="term" value="P:proteolysis"/>
    <property type="evidence" value="ECO:0007669"/>
    <property type="project" value="UniProtKB-KW"/>
</dbReference>
<dbReference type="PRINTS" id="PR00480">
    <property type="entry name" value="ASTACIN"/>
</dbReference>
<dbReference type="GO" id="GO:0004222">
    <property type="term" value="F:metalloendopeptidase activity"/>
    <property type="evidence" value="ECO:0007669"/>
    <property type="project" value="UniProtKB-UniRule"/>
</dbReference>
<keyword evidence="1 2" id="KW-0482">Metalloprotease</keyword>
<dbReference type="PROSITE" id="PS51864">
    <property type="entry name" value="ASTACIN"/>
    <property type="match status" value="1"/>
</dbReference>
<feature type="binding site" evidence="1">
    <location>
        <position position="166"/>
    </location>
    <ligand>
        <name>Zn(2+)</name>
        <dbReference type="ChEBI" id="CHEBI:29105"/>
        <note>catalytic</note>
    </ligand>
</feature>
<sequence>MLHLILAALLFVRSSKDVDSSPLPEGHNVTQEDWITRVLQYMNTNPETLEELLTKDYVVLEGDIVVSSDRNSGENIWPTTEIPYVISPELEHRTAVILAAMAMVSERTCVTFHRRTSETNYLKFVTSEGCGSYVGFIGGEQQVFMGTRCILGNIVHEILHALGFHHEHTRMDRDKYVIVLQQNIMEGMERNFQKRDGQTFNLDYDATSILHYGSGFFSTNGLPTIISKVEVKNMGQREKMADSDVLKVRLLYSCVDMQCALWREAARKKARRFSVSPDPSASDPLNSVREREHFQRLQSQHQPGGGNWS</sequence>
<keyword evidence="1 2" id="KW-0378">Hydrolase</keyword>
<feature type="region of interest" description="Disordered" evidence="3">
    <location>
        <begin position="272"/>
        <end position="309"/>
    </location>
</feature>
<feature type="binding site" evidence="1">
    <location>
        <position position="160"/>
    </location>
    <ligand>
        <name>Zn(2+)</name>
        <dbReference type="ChEBI" id="CHEBI:29105"/>
        <note>catalytic</note>
    </ligand>
</feature>
<evidence type="ECO:0000256" key="1">
    <source>
        <dbReference type="PROSITE-ProRule" id="PRU01211"/>
    </source>
</evidence>
<evidence type="ECO:0000313" key="5">
    <source>
        <dbReference type="EMBL" id="KAK5851545.1"/>
    </source>
</evidence>
<feature type="signal peptide" evidence="2">
    <location>
        <begin position="1"/>
        <end position="20"/>
    </location>
</feature>
<dbReference type="InterPro" id="IPR024079">
    <property type="entry name" value="MetalloPept_cat_dom_sf"/>
</dbReference>
<dbReference type="Pfam" id="PF01400">
    <property type="entry name" value="Astacin"/>
    <property type="match status" value="1"/>
</dbReference>
<gene>
    <name evidence="5" type="ORF">PBY51_023092</name>
</gene>
<reference evidence="5 6" key="1">
    <citation type="journal article" date="2023" name="Genes (Basel)">
        <title>Chromosome-Level Genome Assembly and Circadian Gene Repertoire of the Patagonia Blennie Eleginops maclovinus-The Closest Ancestral Proxy of Antarctic Cryonotothenioids.</title>
        <authorList>
            <person name="Cheng C.C."/>
            <person name="Rivera-Colon A.G."/>
            <person name="Minhas B.F."/>
            <person name="Wilson L."/>
            <person name="Rayamajhi N."/>
            <person name="Vargas-Chacoff L."/>
            <person name="Catchen J.M."/>
        </authorList>
    </citation>
    <scope>NUCLEOTIDE SEQUENCE [LARGE SCALE GENOMIC DNA]</scope>
    <source>
        <strain evidence="5">JMC-PN-2008</strain>
    </source>
</reference>
<comment type="caution">
    <text evidence="5">The sequence shown here is derived from an EMBL/GenBank/DDBJ whole genome shotgun (WGS) entry which is preliminary data.</text>
</comment>
<keyword evidence="1 2" id="KW-0862">Zinc</keyword>
<evidence type="ECO:0000256" key="2">
    <source>
        <dbReference type="RuleBase" id="RU361183"/>
    </source>
</evidence>
<evidence type="ECO:0000313" key="6">
    <source>
        <dbReference type="Proteomes" id="UP001346869"/>
    </source>
</evidence>
<organism evidence="5 6">
    <name type="scientific">Eleginops maclovinus</name>
    <name type="common">Patagonian blennie</name>
    <name type="synonym">Eleginus maclovinus</name>
    <dbReference type="NCBI Taxonomy" id="56733"/>
    <lineage>
        <taxon>Eukaryota</taxon>
        <taxon>Metazoa</taxon>
        <taxon>Chordata</taxon>
        <taxon>Craniata</taxon>
        <taxon>Vertebrata</taxon>
        <taxon>Euteleostomi</taxon>
        <taxon>Actinopterygii</taxon>
        <taxon>Neopterygii</taxon>
        <taxon>Teleostei</taxon>
        <taxon>Neoteleostei</taxon>
        <taxon>Acanthomorphata</taxon>
        <taxon>Eupercaria</taxon>
        <taxon>Perciformes</taxon>
        <taxon>Notothenioidei</taxon>
        <taxon>Eleginopidae</taxon>
        <taxon>Eleginops</taxon>
    </lineage>
</organism>
<comment type="cofactor">
    <cofactor evidence="1 2">
        <name>Zn(2+)</name>
        <dbReference type="ChEBI" id="CHEBI:29105"/>
    </cofactor>
    <text evidence="1 2">Binds 1 zinc ion per subunit.</text>
</comment>
<name>A0AAN7X280_ELEMC</name>
<reference evidence="5 6" key="2">
    <citation type="journal article" date="2023" name="Mol. Biol. Evol.">
        <title>Genomics of Secondarily Temperate Adaptation in the Only Non-Antarctic Icefish.</title>
        <authorList>
            <person name="Rivera-Colon A.G."/>
            <person name="Rayamajhi N."/>
            <person name="Minhas B.F."/>
            <person name="Madrigal G."/>
            <person name="Bilyk K.T."/>
            <person name="Yoon V."/>
            <person name="Hune M."/>
            <person name="Gregory S."/>
            <person name="Cheng C.H.C."/>
            <person name="Catchen J.M."/>
        </authorList>
    </citation>
    <scope>NUCLEOTIDE SEQUENCE [LARGE SCALE GENOMIC DNA]</scope>
    <source>
        <strain evidence="5">JMC-PN-2008</strain>
    </source>
</reference>
<dbReference type="SMART" id="SM00235">
    <property type="entry name" value="ZnMc"/>
    <property type="match status" value="1"/>
</dbReference>
<dbReference type="CDD" id="cd04280">
    <property type="entry name" value="ZnMc_astacin_like"/>
    <property type="match status" value="1"/>
</dbReference>
<feature type="domain" description="Peptidase M12A" evidence="4">
    <location>
        <begin position="67"/>
        <end position="255"/>
    </location>
</feature>
<dbReference type="Proteomes" id="UP001346869">
    <property type="component" value="Unassembled WGS sequence"/>
</dbReference>
<dbReference type="SUPFAM" id="SSF55486">
    <property type="entry name" value="Metalloproteases ('zincins'), catalytic domain"/>
    <property type="match status" value="1"/>
</dbReference>
<keyword evidence="6" id="KW-1185">Reference proteome</keyword>
<dbReference type="EMBL" id="JAUZQC010000021">
    <property type="protein sequence ID" value="KAK5851545.1"/>
    <property type="molecule type" value="Genomic_DNA"/>
</dbReference>
<protein>
    <recommendedName>
        <fullName evidence="2">Metalloendopeptidase</fullName>
        <ecNumber evidence="2">3.4.24.-</ecNumber>
    </recommendedName>
</protein>
<dbReference type="Gene3D" id="3.40.390.10">
    <property type="entry name" value="Collagenase (Catalytic Domain)"/>
    <property type="match status" value="1"/>
</dbReference>
<dbReference type="InterPro" id="IPR001506">
    <property type="entry name" value="Peptidase_M12A"/>
</dbReference>
<dbReference type="PANTHER" id="PTHR10127:SF870">
    <property type="entry name" value="METALLOENDOPEPTIDASE"/>
    <property type="match status" value="1"/>
</dbReference>
<keyword evidence="1 2" id="KW-0645">Protease</keyword>
<feature type="binding site" evidence="1">
    <location>
        <position position="156"/>
    </location>
    <ligand>
        <name>Zn(2+)</name>
        <dbReference type="ChEBI" id="CHEBI:29105"/>
        <note>catalytic</note>
    </ligand>
</feature>
<dbReference type="EC" id="3.4.24.-" evidence="2"/>
<proteinExistence type="predicted"/>
<comment type="caution">
    <text evidence="1">Lacks conserved residue(s) required for the propagation of feature annotation.</text>
</comment>
<dbReference type="AlphaFoldDB" id="A0AAN7X280"/>
<accession>A0AAN7X280</accession>